<gene>
    <name evidence="7" type="ORF">FOA43_002920</name>
</gene>
<dbReference type="GO" id="GO:0016020">
    <property type="term" value="C:membrane"/>
    <property type="evidence" value="ECO:0007669"/>
    <property type="project" value="UniProtKB-SubCell"/>
</dbReference>
<dbReference type="SUPFAM" id="SSF103657">
    <property type="entry name" value="BAR/IMD domain-like"/>
    <property type="match status" value="1"/>
</dbReference>
<dbReference type="InterPro" id="IPR027267">
    <property type="entry name" value="AH/BAR_dom_sf"/>
</dbReference>
<organism evidence="7 8">
    <name type="scientific">Eeniella nana</name>
    <name type="common">Yeast</name>
    <name type="synonym">Brettanomyces nanus</name>
    <dbReference type="NCBI Taxonomy" id="13502"/>
    <lineage>
        <taxon>Eukaryota</taxon>
        <taxon>Fungi</taxon>
        <taxon>Dikarya</taxon>
        <taxon>Ascomycota</taxon>
        <taxon>Saccharomycotina</taxon>
        <taxon>Pichiomycetes</taxon>
        <taxon>Pichiales</taxon>
        <taxon>Pichiaceae</taxon>
        <taxon>Brettanomyces</taxon>
    </lineage>
</organism>
<evidence type="ECO:0000256" key="1">
    <source>
        <dbReference type="ARBA" id="ARBA00004370"/>
    </source>
</evidence>
<dbReference type="GO" id="GO:0005737">
    <property type="term" value="C:cytoplasm"/>
    <property type="evidence" value="ECO:0007669"/>
    <property type="project" value="InterPro"/>
</dbReference>
<dbReference type="KEGG" id="bnn:FOA43_002920"/>
<dbReference type="PROSITE" id="PS51778">
    <property type="entry name" value="VAST"/>
    <property type="match status" value="1"/>
</dbReference>
<keyword evidence="2" id="KW-0812">Transmembrane</keyword>
<comment type="subcellular location">
    <subcellularLocation>
        <location evidence="1">Membrane</location>
    </subcellularLocation>
</comment>
<dbReference type="InterPro" id="IPR011993">
    <property type="entry name" value="PH-like_dom_sf"/>
</dbReference>
<keyword evidence="3" id="KW-1133">Transmembrane helix</keyword>
<dbReference type="Pfam" id="PF16746">
    <property type="entry name" value="BAR_3"/>
    <property type="match status" value="1"/>
</dbReference>
<dbReference type="InterPro" id="IPR004148">
    <property type="entry name" value="BAR_dom"/>
</dbReference>
<evidence type="ECO:0000256" key="4">
    <source>
        <dbReference type="ARBA" id="ARBA00023136"/>
    </source>
</evidence>
<dbReference type="Gene3D" id="2.30.29.30">
    <property type="entry name" value="Pleckstrin-homology domain (PH domain)/Phosphotyrosine-binding domain (PTB)"/>
    <property type="match status" value="1"/>
</dbReference>
<keyword evidence="4" id="KW-0472">Membrane</keyword>
<dbReference type="SUPFAM" id="SSF50729">
    <property type="entry name" value="PH domain-like"/>
    <property type="match status" value="1"/>
</dbReference>
<evidence type="ECO:0000259" key="6">
    <source>
        <dbReference type="PROSITE" id="PS51778"/>
    </source>
</evidence>
<name>A0A875S5D1_EENNA</name>
<keyword evidence="8" id="KW-1185">Reference proteome</keyword>
<accession>A0A875S5D1</accession>
<feature type="domain" description="VASt" evidence="6">
    <location>
        <begin position="736"/>
        <end position="910"/>
    </location>
</feature>
<dbReference type="Pfam" id="PF00169">
    <property type="entry name" value="PH"/>
    <property type="match status" value="1"/>
</dbReference>
<evidence type="ECO:0000256" key="3">
    <source>
        <dbReference type="ARBA" id="ARBA00022989"/>
    </source>
</evidence>
<dbReference type="Proteomes" id="UP000662931">
    <property type="component" value="Chromosome 3"/>
</dbReference>
<protein>
    <recommendedName>
        <fullName evidence="9">PH domain-containing protein</fullName>
    </recommendedName>
</protein>
<dbReference type="RefSeq" id="XP_038779130.1">
    <property type="nucleotide sequence ID" value="XM_038923202.1"/>
</dbReference>
<evidence type="ECO:0000313" key="8">
    <source>
        <dbReference type="Proteomes" id="UP000662931"/>
    </source>
</evidence>
<dbReference type="PANTHER" id="PTHR14248">
    <property type="entry name" value="CYCLIN Y, ISOFORM A"/>
    <property type="match status" value="1"/>
</dbReference>
<dbReference type="InterPro" id="IPR031968">
    <property type="entry name" value="VASt"/>
</dbReference>
<sequence length="1156" mass="131894">MSASHLGPSTASSGPLGDKLIRLVAVGLKEASTDSPSFRASMKYIETAVAEMVHSLRQILAFFQRYSGISADLDDLQDEFNLVFGPIGTAEASNELLNKDIAAPCLEQTIGGTNSIFRIMKSLMWFESPIFDEIQKFLDNDIANYWTLQRQFQSIQSKYDGLWVKYMSLPKSHDPAETREDAVQLFEIRKQYVHLALSLWIFVKQLDYRISLLFVNICNSLWPSAPKFSLLAPTLGLSPVYKSIMSLKASLFLQLASYKTLMGNLTTVRESSERGIVDLFSPSSEMTDYDPAHINDGNLYLKGDAAEQQFEKHGWVFLKSRLIGTGELVWIRRWLFVKADVYGFLSISNNGQYVEESDKFGILLANVTYLPEENRKFCFQIRTLQASLVLQVETLGDLRSWLTVFRTVKFHAMKEDMGFATSRYQPLVDLLRLVPVVEADYSLVASTQQEDKIRKLVNGQLMHIHPVLDINPPMTTQMTSLAVLSHLYLSSAPIPGASTGNFWGFVNWGLYYVVNRDSKAFLAKMIKARRPKPSLIVRYSESYPHDLKMADVELRSIFEGFIGPKELVLIRFKASWSPNSSQELFCKIYVTENAFYIYTNNCGLISVSPLPLTDFLYGEVVPKTHCDVIKVYLVSGLSIKMKVFIGSAYVICDQINLLLRSGRSSKPRSMEDLISNFKKLEKQAQKTETEAIGVTPVVKSAVVEATPSNSVITVPEEVFGKGSEGGGLMKFRNGSLPVMLCEKSYNLPAKALFHILLGDESFMLQCMQPETPSAISDKGVGHTPWRCNEKQVLSRIVWDASNKNVGTLQQIDKMVNNKYYSFTQTSPKLRILFGVLRRVQLRFVISNLSYHTCGLVIYYHLEKKDHRVAYFVQKMLSKILRYRVEELDIRIRGTQKLISKESRKIASSIKLFGLITKFDSNEPMSEELTFESQVKYVSAQQLIVCYIERLNFVAGRIMKVVFEWMLLVGTYLMEIFKGNLPWIGLLVLSSIVNLVLVGRTSYSYWEQRSIEQYANELSERPSYMQRQISISEMNEILQPRTSQVSYNSSRSLCFQEFSKVASLMMIGKAKEDSWGSSMTDSLIGLRLKRNELLAQMNILNSVERSYIYKEWQNWVLKEHKNCELVRKKFSDKYDTEVEEYCDSVSHEMEYLYQVLM</sequence>
<dbReference type="PROSITE" id="PS50003">
    <property type="entry name" value="PH_DOMAIN"/>
    <property type="match status" value="1"/>
</dbReference>
<dbReference type="GeneID" id="62196321"/>
<dbReference type="SMART" id="SM00233">
    <property type="entry name" value="PH"/>
    <property type="match status" value="1"/>
</dbReference>
<evidence type="ECO:0000256" key="2">
    <source>
        <dbReference type="ARBA" id="ARBA00022692"/>
    </source>
</evidence>
<proteinExistence type="predicted"/>
<evidence type="ECO:0000259" key="5">
    <source>
        <dbReference type="PROSITE" id="PS50003"/>
    </source>
</evidence>
<dbReference type="EMBL" id="CP064814">
    <property type="protein sequence ID" value="QPG75565.1"/>
    <property type="molecule type" value="Genomic_DNA"/>
</dbReference>
<evidence type="ECO:0008006" key="9">
    <source>
        <dbReference type="Google" id="ProtNLM"/>
    </source>
</evidence>
<dbReference type="CDD" id="cd13280">
    <property type="entry name" value="PH_SIP3"/>
    <property type="match status" value="1"/>
</dbReference>
<evidence type="ECO:0000313" key="7">
    <source>
        <dbReference type="EMBL" id="QPG75565.1"/>
    </source>
</evidence>
<reference evidence="7" key="1">
    <citation type="submission" date="2020-10" db="EMBL/GenBank/DDBJ databases">
        <authorList>
            <person name="Roach M.J.R."/>
        </authorList>
    </citation>
    <scope>NUCLEOTIDE SEQUENCE</scope>
    <source>
        <strain evidence="7">CBS 1945</strain>
    </source>
</reference>
<dbReference type="Gene3D" id="1.20.1270.60">
    <property type="entry name" value="Arfaptin homology (AH) domain/BAR domain"/>
    <property type="match status" value="1"/>
</dbReference>
<dbReference type="InterPro" id="IPR001849">
    <property type="entry name" value="PH_domain"/>
</dbReference>
<dbReference type="OrthoDB" id="10070851at2759"/>
<dbReference type="InterPro" id="IPR042067">
    <property type="entry name" value="Sip3_PH"/>
</dbReference>
<dbReference type="AlphaFoldDB" id="A0A875S5D1"/>
<feature type="domain" description="PH" evidence="5">
    <location>
        <begin position="309"/>
        <end position="410"/>
    </location>
</feature>